<dbReference type="PANTHER" id="PTHR10366:SF564">
    <property type="entry name" value="STEROL-4-ALPHA-CARBOXYLATE 3-DEHYDROGENASE, DECARBOXYLATING"/>
    <property type="match status" value="1"/>
</dbReference>
<proteinExistence type="inferred from homology"/>
<dbReference type="GO" id="GO:0008270">
    <property type="term" value="F:zinc ion binding"/>
    <property type="evidence" value="ECO:0007669"/>
    <property type="project" value="InterPro"/>
</dbReference>
<feature type="domain" description="Xylanolytic transcriptional activator regulatory" evidence="4">
    <location>
        <begin position="550"/>
        <end position="627"/>
    </location>
</feature>
<evidence type="ECO:0000313" key="5">
    <source>
        <dbReference type="EMBL" id="KAF7296278.1"/>
    </source>
</evidence>
<dbReference type="Proteomes" id="UP000613580">
    <property type="component" value="Unassembled WGS sequence"/>
</dbReference>
<dbReference type="GO" id="GO:0016616">
    <property type="term" value="F:oxidoreductase activity, acting on the CH-OH group of donors, NAD or NADP as acceptor"/>
    <property type="evidence" value="ECO:0007669"/>
    <property type="project" value="TreeGrafter"/>
</dbReference>
<keyword evidence="2" id="KW-0539">Nucleus</keyword>
<keyword evidence="6" id="KW-1185">Reference proteome</keyword>
<dbReference type="GO" id="GO:0003677">
    <property type="term" value="F:DNA binding"/>
    <property type="evidence" value="ECO:0007669"/>
    <property type="project" value="InterPro"/>
</dbReference>
<sequence>MPAISSGKVLVSGANGFIAVWVVRSLLESGFSVRGTVRSEEKGTHLKTLFASYGDKFEVVVVPDITAQGAFDEAVKGVDAIEHTASPFHFQADDPADLIIPAVKGTVGILESARKFGPAVKRIVVTSSVAAVMNNSTAPVTTLTEADWNDGSVKAVEEKGRDAPNALKYRASKTLAERAAWKFAEDHKSEIGWDLVCLNPPLVLGPVIHEIASPSALNTSMAMMYTAFHNTDAGGGSSGNWIDVRDLADAHTRALTTAAAGGERIIVASGAYVWQNFLDATPEEKKAKYSAGVPGSGKDVQHSVLLDTSKSVRLLGMKYRGFEETTRDAIQDWEEKEELHAQDDADEAYEPDITKELCVPTDNLKLDDRDLLLQGNTTPFRFATSAASTSPSSTSGAMPGTYIFMLQNVDPSLCDPNFPWARHLPSGLPFGRAQHDVFLDLVTKFFTSWCMRVIPALFRRDMYRYLTHPPNSATKLKTAHYSPMLHNALLALGCAYSDDPRIRSVSFRRSIVAHAKSFIEAEVVRPDVSVVNALALIGSFHSSLGEMMLGWTYFGMSVRISQALGLSTEATPWVRAGLISHADMVDRNWAYWTTFTQDVCWSLYAGRDLSAPAPPSPTHLRPNTDAGERLWFEELDDLPIEYPCPPGGKKQALQANHLSKTSTATNDLLLIASKIMSIVHQSPPSSNPAALPRDPIHFDLDSIPPSDFVSAMLGMEPIPDAPYMPGEFGGWLDLGFNVMDVDGDANFGLIADDLHLDWSGFVSNL</sequence>
<comment type="similarity">
    <text evidence="3">Belongs to the NAD(P)-dependent epimerase/dehydratase family. Dihydroflavonol-4-reductase subfamily.</text>
</comment>
<dbReference type="PANTHER" id="PTHR10366">
    <property type="entry name" value="NAD DEPENDENT EPIMERASE/DEHYDRATASE"/>
    <property type="match status" value="1"/>
</dbReference>
<dbReference type="InterPro" id="IPR036291">
    <property type="entry name" value="NAD(P)-bd_dom_sf"/>
</dbReference>
<dbReference type="CDD" id="cd12148">
    <property type="entry name" value="fungal_TF_MHR"/>
    <property type="match status" value="1"/>
</dbReference>
<dbReference type="GO" id="GO:0006351">
    <property type="term" value="P:DNA-templated transcription"/>
    <property type="evidence" value="ECO:0007669"/>
    <property type="project" value="InterPro"/>
</dbReference>
<dbReference type="OrthoDB" id="2735536at2759"/>
<dbReference type="Pfam" id="PF04082">
    <property type="entry name" value="Fungal_trans"/>
    <property type="match status" value="1"/>
</dbReference>
<dbReference type="SUPFAM" id="SSF51735">
    <property type="entry name" value="NAD(P)-binding Rossmann-fold domains"/>
    <property type="match status" value="1"/>
</dbReference>
<dbReference type="Pfam" id="PF01370">
    <property type="entry name" value="Epimerase"/>
    <property type="match status" value="1"/>
</dbReference>
<organism evidence="5 6">
    <name type="scientific">Mycena chlorophos</name>
    <name type="common">Agaric fungus</name>
    <name type="synonym">Agaricus chlorophos</name>
    <dbReference type="NCBI Taxonomy" id="658473"/>
    <lineage>
        <taxon>Eukaryota</taxon>
        <taxon>Fungi</taxon>
        <taxon>Dikarya</taxon>
        <taxon>Basidiomycota</taxon>
        <taxon>Agaricomycotina</taxon>
        <taxon>Agaricomycetes</taxon>
        <taxon>Agaricomycetidae</taxon>
        <taxon>Agaricales</taxon>
        <taxon>Marasmiineae</taxon>
        <taxon>Mycenaceae</taxon>
        <taxon>Mycena</taxon>
    </lineage>
</organism>
<comment type="caution">
    <text evidence="5">The sequence shown here is derived from an EMBL/GenBank/DDBJ whole genome shotgun (WGS) entry which is preliminary data.</text>
</comment>
<evidence type="ECO:0000256" key="1">
    <source>
        <dbReference type="ARBA" id="ARBA00023002"/>
    </source>
</evidence>
<dbReference type="AlphaFoldDB" id="A0A8H6SBA4"/>
<accession>A0A8H6SBA4</accession>
<dbReference type="EMBL" id="JACAZE010000017">
    <property type="protein sequence ID" value="KAF7296278.1"/>
    <property type="molecule type" value="Genomic_DNA"/>
</dbReference>
<evidence type="ECO:0000313" key="6">
    <source>
        <dbReference type="Proteomes" id="UP000613580"/>
    </source>
</evidence>
<dbReference type="CDD" id="cd05227">
    <property type="entry name" value="AR_SDR_e"/>
    <property type="match status" value="1"/>
</dbReference>
<keyword evidence="1" id="KW-0560">Oxidoreductase</keyword>
<dbReference type="SMART" id="SM00906">
    <property type="entry name" value="Fungal_trans"/>
    <property type="match status" value="1"/>
</dbReference>
<evidence type="ECO:0000256" key="2">
    <source>
        <dbReference type="ARBA" id="ARBA00023242"/>
    </source>
</evidence>
<evidence type="ECO:0000259" key="4">
    <source>
        <dbReference type="SMART" id="SM00906"/>
    </source>
</evidence>
<gene>
    <name evidence="5" type="ORF">HMN09_01097100</name>
</gene>
<evidence type="ECO:0000256" key="3">
    <source>
        <dbReference type="ARBA" id="ARBA00023445"/>
    </source>
</evidence>
<dbReference type="InterPro" id="IPR050425">
    <property type="entry name" value="NAD(P)_dehydrat-like"/>
</dbReference>
<reference evidence="5" key="1">
    <citation type="submission" date="2020-05" db="EMBL/GenBank/DDBJ databases">
        <title>Mycena genomes resolve the evolution of fungal bioluminescence.</title>
        <authorList>
            <person name="Tsai I.J."/>
        </authorList>
    </citation>
    <scope>NUCLEOTIDE SEQUENCE</scope>
    <source>
        <strain evidence="5">110903Hualien_Pintung</strain>
    </source>
</reference>
<protein>
    <recommendedName>
        <fullName evidence="4">Xylanolytic transcriptional activator regulatory domain-containing protein</fullName>
    </recommendedName>
</protein>
<dbReference type="InterPro" id="IPR007219">
    <property type="entry name" value="XnlR_reg_dom"/>
</dbReference>
<dbReference type="Gene3D" id="3.40.50.720">
    <property type="entry name" value="NAD(P)-binding Rossmann-like Domain"/>
    <property type="match status" value="1"/>
</dbReference>
<name>A0A8H6SBA4_MYCCL</name>
<dbReference type="InterPro" id="IPR001509">
    <property type="entry name" value="Epimerase_deHydtase"/>
</dbReference>